<gene>
    <name evidence="1" type="ORF">HT585_22305</name>
</gene>
<dbReference type="RefSeq" id="WP_176354993.1">
    <property type="nucleotide sequence ID" value="NZ_JABWDU010000006.1"/>
</dbReference>
<dbReference type="EMBL" id="JABWDU010000006">
    <property type="protein sequence ID" value="NVD41604.1"/>
    <property type="molecule type" value="Genomic_DNA"/>
</dbReference>
<dbReference type="AlphaFoldDB" id="A0A7Y6Q9M4"/>
<reference evidence="1 2" key="1">
    <citation type="submission" date="2020-06" db="EMBL/GenBank/DDBJ databases">
        <authorList>
            <person name="Grouzdev D.S."/>
        </authorList>
    </citation>
    <scope>NUCLEOTIDE SEQUENCE [LARGE SCALE GENOMIC DNA]</scope>
    <source>
        <strain evidence="1 2">HO-A22</strain>
    </source>
</reference>
<dbReference type="InterPro" id="IPR011473">
    <property type="entry name" value="DUF1579"/>
</dbReference>
<organism evidence="1 2">
    <name type="scientific">Ensifer oleiphilus</name>
    <dbReference type="NCBI Taxonomy" id="2742698"/>
    <lineage>
        <taxon>Bacteria</taxon>
        <taxon>Pseudomonadati</taxon>
        <taxon>Pseudomonadota</taxon>
        <taxon>Alphaproteobacteria</taxon>
        <taxon>Hyphomicrobiales</taxon>
        <taxon>Rhizobiaceae</taxon>
        <taxon>Sinorhizobium/Ensifer group</taxon>
        <taxon>Ensifer</taxon>
    </lineage>
</organism>
<keyword evidence="2" id="KW-1185">Reference proteome</keyword>
<evidence type="ECO:0000313" key="1">
    <source>
        <dbReference type="EMBL" id="NVD41604.1"/>
    </source>
</evidence>
<evidence type="ECO:0000313" key="2">
    <source>
        <dbReference type="Proteomes" id="UP000520198"/>
    </source>
</evidence>
<comment type="caution">
    <text evidence="1">The sequence shown here is derived from an EMBL/GenBank/DDBJ whole genome shotgun (WGS) entry which is preliminary data.</text>
</comment>
<sequence length="154" mass="17590">MNAEPQEAHRWLEQLLGDWQVHTPDAPAKGIPWTEQVRSLEGLWTICEGRGTMPDGNFGQSLMTLGYNPQTERFVGTWVGSMMTHMWIYDGELEPDGRTLSLYCDGPDFDVPGKQSRYRDAITLVDQSRRLLTAHVKSNDGTWKELMTAQYTRI</sequence>
<accession>A0A7Y6Q9M4</accession>
<name>A0A7Y6Q9M4_9HYPH</name>
<proteinExistence type="predicted"/>
<dbReference type="Pfam" id="PF07617">
    <property type="entry name" value="DUF1579"/>
    <property type="match status" value="1"/>
</dbReference>
<dbReference type="Proteomes" id="UP000520198">
    <property type="component" value="Unassembled WGS sequence"/>
</dbReference>
<protein>
    <submittedName>
        <fullName evidence="1">DUF1579 domain-containing protein</fullName>
    </submittedName>
</protein>